<dbReference type="Pfam" id="PF13516">
    <property type="entry name" value="LRR_6"/>
    <property type="match status" value="1"/>
</dbReference>
<dbReference type="GO" id="GO:0031146">
    <property type="term" value="P:SCF-dependent proteasomal ubiquitin-dependent protein catabolic process"/>
    <property type="evidence" value="ECO:0007669"/>
    <property type="project" value="TreeGrafter"/>
</dbReference>
<evidence type="ECO:0000259" key="3">
    <source>
        <dbReference type="Pfam" id="PF25372"/>
    </source>
</evidence>
<evidence type="ECO:0000259" key="2">
    <source>
        <dbReference type="Pfam" id="PF12937"/>
    </source>
</evidence>
<dbReference type="CDD" id="cd22159">
    <property type="entry name" value="F-box_AtTIR1-like"/>
    <property type="match status" value="1"/>
</dbReference>
<dbReference type="Pfam" id="PF12937">
    <property type="entry name" value="F-box-like"/>
    <property type="match status" value="1"/>
</dbReference>
<feature type="compositionally biased region" description="Basic and acidic residues" evidence="1">
    <location>
        <begin position="524"/>
        <end position="533"/>
    </location>
</feature>
<dbReference type="InterPro" id="IPR006553">
    <property type="entry name" value="Leu-rich_rpt_Cys-con_subtyp"/>
</dbReference>
<dbReference type="Gene3D" id="3.80.10.10">
    <property type="entry name" value="Ribonuclease Inhibitor"/>
    <property type="match status" value="1"/>
</dbReference>
<dbReference type="FunFam" id="1.20.1280.50:FF:000023">
    <property type="entry name" value="F-box/LRR-repeat protein 4"/>
    <property type="match status" value="1"/>
</dbReference>
<dbReference type="InterPro" id="IPR032675">
    <property type="entry name" value="LRR_dom_sf"/>
</dbReference>
<dbReference type="Pfam" id="PF25372">
    <property type="entry name" value="DUF7885"/>
    <property type="match status" value="1"/>
</dbReference>
<comment type="caution">
    <text evidence="4">The sequence shown here is derived from an EMBL/GenBank/DDBJ whole genome shotgun (WGS) entry which is preliminary data.</text>
</comment>
<feature type="domain" description="F-box" evidence="2">
    <location>
        <begin position="30"/>
        <end position="60"/>
    </location>
</feature>
<name>A0AAV7EQ27_ARIFI</name>
<sequence>MGQGASSSCTPKQATSAIWRIRDGEDLTVSLPDECLSMVFAKLVCQDRNACSLVCKRWNLVDAQSRQRLVLVARSDLSPLLPALLSRFSAVSAVSLKCSRKLVSVDDNALSLIARGLPSLSKLKLKGCVDLSDEGLSAFSLLCLSLSKLSCASCSFAAKGVNSILSNCPRLQDLTLKRLRKLDAHNTTLGSSPPPQQDSIEQSKCSEGSKFAPNLERLCLKDQHNARLFAPLLRAAKALKTLIVCRSSGSWDPVLDNLSPTVTDIQVENVQLSDSGLVAISSACYALEVLYISRVSDCSDAGLSAIAVSCRKLRKVHIDACSKFGNRNFVGDHGVMSMAAKCPHLQEVVLMGIPITVLSLDALASNCLALERMALCNTDTVGDSELGFVAAKFSALKKLCIKNCPITDPGVEALVVGCPNLVKLKVKRCRGVSQASVSRLRVERKALVVSVDPGSFSFEEDEMGIEEEAAIAEPGDDRGRPRRHFTTTTTHLVCGSRGASLLKSKLRSSKMLLRRPSFPSTSNPHEDATHSHR</sequence>
<dbReference type="Gene3D" id="1.20.1280.50">
    <property type="match status" value="1"/>
</dbReference>
<dbReference type="SMART" id="SM00367">
    <property type="entry name" value="LRR_CC"/>
    <property type="match status" value="6"/>
</dbReference>
<dbReference type="PANTHER" id="PTHR13318">
    <property type="entry name" value="PARTNER OF PAIRED, ISOFORM B-RELATED"/>
    <property type="match status" value="1"/>
</dbReference>
<dbReference type="InterPro" id="IPR001611">
    <property type="entry name" value="Leu-rich_rpt"/>
</dbReference>
<keyword evidence="5" id="KW-1185">Reference proteome</keyword>
<protein>
    <recommendedName>
        <fullName evidence="6">F-box domain-containing protein</fullName>
    </recommendedName>
</protein>
<dbReference type="AlphaFoldDB" id="A0AAV7EQ27"/>
<accession>A0AAV7EQ27</accession>
<dbReference type="SUPFAM" id="SSF52047">
    <property type="entry name" value="RNI-like"/>
    <property type="match status" value="1"/>
</dbReference>
<gene>
    <name evidence="4" type="ORF">H6P81_010140</name>
</gene>
<dbReference type="InterPro" id="IPR001810">
    <property type="entry name" value="F-box_dom"/>
</dbReference>
<feature type="region of interest" description="Disordered" evidence="1">
    <location>
        <begin position="512"/>
        <end position="533"/>
    </location>
</feature>
<evidence type="ECO:0000313" key="4">
    <source>
        <dbReference type="EMBL" id="KAG9450175.1"/>
    </source>
</evidence>
<dbReference type="SUPFAM" id="SSF81383">
    <property type="entry name" value="F-box domain"/>
    <property type="match status" value="1"/>
</dbReference>
<dbReference type="Proteomes" id="UP000825729">
    <property type="component" value="Unassembled WGS sequence"/>
</dbReference>
<dbReference type="EMBL" id="JAINDJ010000004">
    <property type="protein sequence ID" value="KAG9450175.1"/>
    <property type="molecule type" value="Genomic_DNA"/>
</dbReference>
<evidence type="ECO:0000313" key="5">
    <source>
        <dbReference type="Proteomes" id="UP000825729"/>
    </source>
</evidence>
<dbReference type="GO" id="GO:0019005">
    <property type="term" value="C:SCF ubiquitin ligase complex"/>
    <property type="evidence" value="ECO:0007669"/>
    <property type="project" value="TreeGrafter"/>
</dbReference>
<reference evidence="4 5" key="1">
    <citation type="submission" date="2021-07" db="EMBL/GenBank/DDBJ databases">
        <title>The Aristolochia fimbriata genome: insights into angiosperm evolution, floral development and chemical biosynthesis.</title>
        <authorList>
            <person name="Jiao Y."/>
        </authorList>
    </citation>
    <scope>NUCLEOTIDE SEQUENCE [LARGE SCALE GENOMIC DNA]</scope>
    <source>
        <strain evidence="4">IBCAS-2021</strain>
        <tissue evidence="4">Leaf</tissue>
    </source>
</reference>
<dbReference type="InterPro" id="IPR036047">
    <property type="entry name" value="F-box-like_dom_sf"/>
</dbReference>
<evidence type="ECO:0008006" key="6">
    <source>
        <dbReference type="Google" id="ProtNLM"/>
    </source>
</evidence>
<dbReference type="InterPro" id="IPR057207">
    <property type="entry name" value="FBXL15_LRR"/>
</dbReference>
<organism evidence="4 5">
    <name type="scientific">Aristolochia fimbriata</name>
    <name type="common">White veined hardy Dutchman's pipe vine</name>
    <dbReference type="NCBI Taxonomy" id="158543"/>
    <lineage>
        <taxon>Eukaryota</taxon>
        <taxon>Viridiplantae</taxon>
        <taxon>Streptophyta</taxon>
        <taxon>Embryophyta</taxon>
        <taxon>Tracheophyta</taxon>
        <taxon>Spermatophyta</taxon>
        <taxon>Magnoliopsida</taxon>
        <taxon>Magnoliidae</taxon>
        <taxon>Piperales</taxon>
        <taxon>Aristolochiaceae</taxon>
        <taxon>Aristolochia</taxon>
    </lineage>
</organism>
<proteinExistence type="predicted"/>
<dbReference type="PANTHER" id="PTHR13318:SF131">
    <property type="entry name" value="F-BOX DOMAIN-CONTAINING PROTEIN"/>
    <property type="match status" value="1"/>
</dbReference>
<evidence type="ECO:0000256" key="1">
    <source>
        <dbReference type="SAM" id="MobiDB-lite"/>
    </source>
</evidence>
<feature type="domain" description="F-box/LRR-repeat protein 15-like leucin rich repeat" evidence="3">
    <location>
        <begin position="270"/>
        <end position="445"/>
    </location>
</feature>